<dbReference type="EMBL" id="JARGDH010000001">
    <property type="protein sequence ID" value="KAL0278319.1"/>
    <property type="molecule type" value="Genomic_DNA"/>
</dbReference>
<dbReference type="PANTHER" id="PTHR12458">
    <property type="entry name" value="ORF PROTEIN"/>
    <property type="match status" value="1"/>
</dbReference>
<evidence type="ECO:0000259" key="1">
    <source>
        <dbReference type="Pfam" id="PF05018"/>
    </source>
</evidence>
<dbReference type="InterPro" id="IPR007714">
    <property type="entry name" value="CFA20_dom"/>
</dbReference>
<gene>
    <name evidence="2" type="ORF">PYX00_000170</name>
</gene>
<dbReference type="AlphaFoldDB" id="A0AAW2I7Y3"/>
<protein>
    <recommendedName>
        <fullName evidence="1">CFA20 domain-containing protein</fullName>
    </recommendedName>
</protein>
<accession>A0AAW2I7Y3</accession>
<proteinExistence type="predicted"/>
<organism evidence="2">
    <name type="scientific">Menopon gallinae</name>
    <name type="common">poultry shaft louse</name>
    <dbReference type="NCBI Taxonomy" id="328185"/>
    <lineage>
        <taxon>Eukaryota</taxon>
        <taxon>Metazoa</taxon>
        <taxon>Ecdysozoa</taxon>
        <taxon>Arthropoda</taxon>
        <taxon>Hexapoda</taxon>
        <taxon>Insecta</taxon>
        <taxon>Pterygota</taxon>
        <taxon>Neoptera</taxon>
        <taxon>Paraneoptera</taxon>
        <taxon>Psocodea</taxon>
        <taxon>Troctomorpha</taxon>
        <taxon>Phthiraptera</taxon>
        <taxon>Amblycera</taxon>
        <taxon>Menoponidae</taxon>
        <taxon>Menopon</taxon>
    </lineage>
</organism>
<comment type="caution">
    <text evidence="2">The sequence shown here is derived from an EMBL/GenBank/DDBJ whole genome shotgun (WGS) entry which is preliminary data.</text>
</comment>
<feature type="domain" description="CFA20" evidence="1">
    <location>
        <begin position="66"/>
        <end position="158"/>
    </location>
</feature>
<evidence type="ECO:0000313" key="2">
    <source>
        <dbReference type="EMBL" id="KAL0278319.1"/>
    </source>
</evidence>
<sequence length="187" mass="21571">MSEIQCPSGFLALLHSVKSQPLVLWEKKVRSGRVKRVTDEDLLSHALEMLAPKSATTSIRCPSNPEILDDKEVRRRFCISTFFAVAEVKPFLCKLPLLLEEGWNQITLPLHETVRKAYRTNYLETLRVQIYSNCRLGRVYFSDRPYSEEELPKEFRLYQHCIKIRSSKVVNLSSPPSPTVDQAALYN</sequence>
<reference evidence="2" key="1">
    <citation type="journal article" date="2024" name="Gigascience">
        <title>Chromosome-level genome of the poultry shaft louse Menopon gallinae provides insight into the host-switching and adaptive evolution of parasitic lice.</title>
        <authorList>
            <person name="Xu Y."/>
            <person name="Ma L."/>
            <person name="Liu S."/>
            <person name="Liang Y."/>
            <person name="Liu Q."/>
            <person name="He Z."/>
            <person name="Tian L."/>
            <person name="Duan Y."/>
            <person name="Cai W."/>
            <person name="Li H."/>
            <person name="Song F."/>
        </authorList>
    </citation>
    <scope>NUCLEOTIDE SEQUENCE</scope>
    <source>
        <strain evidence="2">Cailab_2023a</strain>
    </source>
</reference>
<dbReference type="InterPro" id="IPR040441">
    <property type="entry name" value="CFA20/CFAP20DC"/>
</dbReference>
<dbReference type="Pfam" id="PF05018">
    <property type="entry name" value="CFA20_dom"/>
    <property type="match status" value="1"/>
</dbReference>
<name>A0AAW2I7Y3_9NEOP</name>